<keyword evidence="5" id="KW-1185">Reference proteome</keyword>
<protein>
    <recommendedName>
        <fullName evidence="3">Pectate lyase N-terminal domain-containing protein</fullName>
    </recommendedName>
</protein>
<name>A0A8X7W7E4_BRACI</name>
<dbReference type="GO" id="GO:0030570">
    <property type="term" value="F:pectate lyase activity"/>
    <property type="evidence" value="ECO:0007669"/>
    <property type="project" value="InterPro"/>
</dbReference>
<accession>A0A8X7W7E4</accession>
<comment type="similarity">
    <text evidence="1">Belongs to the polysaccharide lyase 1 family.</text>
</comment>
<dbReference type="InterPro" id="IPR007524">
    <property type="entry name" value="Pec_lyase_N"/>
</dbReference>
<keyword evidence="2" id="KW-0732">Signal</keyword>
<evidence type="ECO:0000313" key="4">
    <source>
        <dbReference type="EMBL" id="KAG2323765.1"/>
    </source>
</evidence>
<reference evidence="4 5" key="1">
    <citation type="submission" date="2020-02" db="EMBL/GenBank/DDBJ databases">
        <authorList>
            <person name="Ma Q."/>
            <person name="Huang Y."/>
            <person name="Song X."/>
            <person name="Pei D."/>
        </authorList>
    </citation>
    <scope>NUCLEOTIDE SEQUENCE [LARGE SCALE GENOMIC DNA]</scope>
    <source>
        <strain evidence="4">Sxm20200214</strain>
        <tissue evidence="4">Leaf</tissue>
    </source>
</reference>
<organism evidence="4 5">
    <name type="scientific">Brassica carinata</name>
    <name type="common">Ethiopian mustard</name>
    <name type="synonym">Abyssinian cabbage</name>
    <dbReference type="NCBI Taxonomy" id="52824"/>
    <lineage>
        <taxon>Eukaryota</taxon>
        <taxon>Viridiplantae</taxon>
        <taxon>Streptophyta</taxon>
        <taxon>Embryophyta</taxon>
        <taxon>Tracheophyta</taxon>
        <taxon>Spermatophyta</taxon>
        <taxon>Magnoliopsida</taxon>
        <taxon>eudicotyledons</taxon>
        <taxon>Gunneridae</taxon>
        <taxon>Pentapetalae</taxon>
        <taxon>rosids</taxon>
        <taxon>malvids</taxon>
        <taxon>Brassicales</taxon>
        <taxon>Brassicaceae</taxon>
        <taxon>Brassiceae</taxon>
        <taxon>Brassica</taxon>
    </lineage>
</organism>
<proteinExistence type="inferred from homology"/>
<dbReference type="AlphaFoldDB" id="A0A8X7W7E4"/>
<feature type="chain" id="PRO_5036467096" description="Pectate lyase N-terminal domain-containing protein" evidence="2">
    <location>
        <begin position="30"/>
        <end position="77"/>
    </location>
</feature>
<dbReference type="Pfam" id="PF04431">
    <property type="entry name" value="Pec_lyase_N"/>
    <property type="match status" value="1"/>
</dbReference>
<comment type="caution">
    <text evidence="4">The sequence shown here is derived from an EMBL/GenBank/DDBJ whole genome shotgun (WGS) entry which is preliminary data.</text>
</comment>
<feature type="domain" description="Pectate lyase N-terminal" evidence="3">
    <location>
        <begin position="30"/>
        <end position="69"/>
    </location>
</feature>
<gene>
    <name evidence="4" type="ORF">Bca52824_006493</name>
</gene>
<evidence type="ECO:0000259" key="3">
    <source>
        <dbReference type="Pfam" id="PF04431"/>
    </source>
</evidence>
<evidence type="ECO:0000313" key="5">
    <source>
        <dbReference type="Proteomes" id="UP000886595"/>
    </source>
</evidence>
<dbReference type="EMBL" id="JAAMPC010000002">
    <property type="protein sequence ID" value="KAG2323765.1"/>
    <property type="molecule type" value="Genomic_DNA"/>
</dbReference>
<dbReference type="Proteomes" id="UP000886595">
    <property type="component" value="Unassembled WGS sequence"/>
</dbReference>
<feature type="signal peptide" evidence="2">
    <location>
        <begin position="1"/>
        <end position="29"/>
    </location>
</feature>
<sequence>MAAKFLNIGGHVFVFYLSSLATLAPQVQANIADFDDYWMQRQGDALKQTLASFDPNPLNVTNHLNYHVALCVLFSLC</sequence>
<evidence type="ECO:0000256" key="2">
    <source>
        <dbReference type="SAM" id="SignalP"/>
    </source>
</evidence>
<evidence type="ECO:0000256" key="1">
    <source>
        <dbReference type="ARBA" id="ARBA00010980"/>
    </source>
</evidence>